<keyword evidence="2" id="KW-1185">Reference proteome</keyword>
<dbReference type="EMBL" id="JYDO01000082">
    <property type="protein sequence ID" value="KRZ72235.1"/>
    <property type="molecule type" value="Genomic_DNA"/>
</dbReference>
<dbReference type="AlphaFoldDB" id="A0A0V1MK46"/>
<reference evidence="1 2" key="1">
    <citation type="submission" date="2015-01" db="EMBL/GenBank/DDBJ databases">
        <title>Evolution of Trichinella species and genotypes.</title>
        <authorList>
            <person name="Korhonen P.K."/>
            <person name="Edoardo P."/>
            <person name="Giuseppe L.R."/>
            <person name="Gasser R.B."/>
        </authorList>
    </citation>
    <scope>NUCLEOTIDE SEQUENCE [LARGE SCALE GENOMIC DNA]</scope>
    <source>
        <strain evidence="1">ISS1980</strain>
    </source>
</reference>
<evidence type="ECO:0000313" key="2">
    <source>
        <dbReference type="Proteomes" id="UP000054843"/>
    </source>
</evidence>
<name>A0A0V1MK46_9BILA</name>
<proteinExistence type="predicted"/>
<comment type="caution">
    <text evidence="1">The sequence shown here is derived from an EMBL/GenBank/DDBJ whole genome shotgun (WGS) entry which is preliminary data.</text>
</comment>
<dbReference type="Proteomes" id="UP000054843">
    <property type="component" value="Unassembled WGS sequence"/>
</dbReference>
<organism evidence="1 2">
    <name type="scientific">Trichinella papuae</name>
    <dbReference type="NCBI Taxonomy" id="268474"/>
    <lineage>
        <taxon>Eukaryota</taxon>
        <taxon>Metazoa</taxon>
        <taxon>Ecdysozoa</taxon>
        <taxon>Nematoda</taxon>
        <taxon>Enoplea</taxon>
        <taxon>Dorylaimia</taxon>
        <taxon>Trichinellida</taxon>
        <taxon>Trichinellidae</taxon>
        <taxon>Trichinella</taxon>
    </lineage>
</organism>
<sequence length="231" mass="25095">MACSPIAFCPSCMLQKLLSARVEHTFEATPHHNNITLVGRETFTFVQKAISQAYPSSTSTFSFILTVSLTLKNEKTTTTTASLFAPSSRQSEMCDLRPLAILLAGLANNSLTTTAPQPWLAIVVRLKKHHAIVEQLGICDRPAVGQFSKLNAVPLRVGGVGFPVELVGRACRCPQTAVSGDLAGRITVSERLLLLDRFDGSPALGQCDPSRLLFQFFGRCSSNITTTRLTW</sequence>
<protein>
    <submittedName>
        <fullName evidence="1">Uncharacterized protein</fullName>
    </submittedName>
</protein>
<accession>A0A0V1MK46</accession>
<gene>
    <name evidence="1" type="ORF">T10_10211</name>
</gene>
<evidence type="ECO:0000313" key="1">
    <source>
        <dbReference type="EMBL" id="KRZ72235.1"/>
    </source>
</evidence>